<evidence type="ECO:0000313" key="2">
    <source>
        <dbReference type="EMBL" id="MBX49041.1"/>
    </source>
</evidence>
<reference evidence="2" key="1">
    <citation type="submission" date="2018-02" db="EMBL/GenBank/DDBJ databases">
        <title>Rhizophora mucronata_Transcriptome.</title>
        <authorList>
            <person name="Meera S.P."/>
            <person name="Sreeshan A."/>
            <person name="Augustine A."/>
        </authorList>
    </citation>
    <scope>NUCLEOTIDE SEQUENCE</scope>
    <source>
        <tissue evidence="2">Leaf</tissue>
    </source>
</reference>
<dbReference type="GO" id="GO:0016020">
    <property type="term" value="C:membrane"/>
    <property type="evidence" value="ECO:0007669"/>
    <property type="project" value="TreeGrafter"/>
</dbReference>
<dbReference type="Pfam" id="PF12428">
    <property type="entry name" value="DUF3675"/>
    <property type="match status" value="1"/>
</dbReference>
<dbReference type="GO" id="GO:0016567">
    <property type="term" value="P:protein ubiquitination"/>
    <property type="evidence" value="ECO:0007669"/>
    <property type="project" value="TreeGrafter"/>
</dbReference>
<dbReference type="PANTHER" id="PTHR23012:SF215">
    <property type="entry name" value="RING_FYVE_PHD ZINC FINGER SUPERFAMILY PROTEIN"/>
    <property type="match status" value="1"/>
</dbReference>
<keyword evidence="1" id="KW-0472">Membrane</keyword>
<keyword evidence="1" id="KW-1133">Transmembrane helix</keyword>
<feature type="transmembrane region" description="Helical" evidence="1">
    <location>
        <begin position="20"/>
        <end position="46"/>
    </location>
</feature>
<evidence type="ECO:0000256" key="1">
    <source>
        <dbReference type="SAM" id="Phobius"/>
    </source>
</evidence>
<sequence>MALLLLRHALNLAYNDADDNTFMCFSVFLLKAAGFLFPCYIMAWAINILQQRRQRQEAAALAATQVAFVLQSGQRRGLPFTIAPEAATTPPEEPVRSV</sequence>
<dbReference type="AlphaFoldDB" id="A0A2P2P338"/>
<dbReference type="InterPro" id="IPR033275">
    <property type="entry name" value="MARCH-like"/>
</dbReference>
<organism evidence="2">
    <name type="scientific">Rhizophora mucronata</name>
    <name type="common">Asiatic mangrove</name>
    <dbReference type="NCBI Taxonomy" id="61149"/>
    <lineage>
        <taxon>Eukaryota</taxon>
        <taxon>Viridiplantae</taxon>
        <taxon>Streptophyta</taxon>
        <taxon>Embryophyta</taxon>
        <taxon>Tracheophyta</taxon>
        <taxon>Spermatophyta</taxon>
        <taxon>Magnoliopsida</taxon>
        <taxon>eudicotyledons</taxon>
        <taxon>Gunneridae</taxon>
        <taxon>Pentapetalae</taxon>
        <taxon>rosids</taxon>
        <taxon>fabids</taxon>
        <taxon>Malpighiales</taxon>
        <taxon>Rhizophoraceae</taxon>
        <taxon>Rhizophora</taxon>
    </lineage>
</organism>
<protein>
    <submittedName>
        <fullName evidence="2">Uncharacterized protein</fullName>
    </submittedName>
</protein>
<keyword evidence="1" id="KW-0812">Transmembrane</keyword>
<dbReference type="GO" id="GO:0004842">
    <property type="term" value="F:ubiquitin-protein transferase activity"/>
    <property type="evidence" value="ECO:0007669"/>
    <property type="project" value="TreeGrafter"/>
</dbReference>
<proteinExistence type="predicted"/>
<dbReference type="PANTHER" id="PTHR23012">
    <property type="entry name" value="RING/FYVE/PHD ZINC FINGER DOMAIN-CONTAINING"/>
    <property type="match status" value="1"/>
</dbReference>
<accession>A0A2P2P338</accession>
<name>A0A2P2P338_RHIMU</name>
<dbReference type="EMBL" id="GGEC01068557">
    <property type="protein sequence ID" value="MBX49041.1"/>
    <property type="molecule type" value="Transcribed_RNA"/>
</dbReference>
<dbReference type="InterPro" id="IPR022143">
    <property type="entry name" value="DUF3675"/>
</dbReference>